<comment type="caution">
    <text evidence="2">The sequence shown here is derived from an EMBL/GenBank/DDBJ whole genome shotgun (WGS) entry which is preliminary data.</text>
</comment>
<evidence type="ECO:0000313" key="3">
    <source>
        <dbReference type="Proteomes" id="UP000035034"/>
    </source>
</evidence>
<feature type="compositionally biased region" description="Basic residues" evidence="1">
    <location>
        <begin position="216"/>
        <end position="238"/>
    </location>
</feature>
<feature type="region of interest" description="Disordered" evidence="1">
    <location>
        <begin position="1"/>
        <end position="32"/>
    </location>
</feature>
<gene>
    <name evidence="2" type="ORF">GOEFS_108_00050</name>
</gene>
<dbReference type="AlphaFoldDB" id="H0R594"/>
<evidence type="ECO:0000256" key="1">
    <source>
        <dbReference type="SAM" id="MobiDB-lite"/>
    </source>
</evidence>
<name>H0R594_9ACTN</name>
<evidence type="ECO:0000313" key="2">
    <source>
        <dbReference type="EMBL" id="GAB20245.1"/>
    </source>
</evidence>
<feature type="compositionally biased region" description="Polar residues" evidence="1">
    <location>
        <begin position="1"/>
        <end position="21"/>
    </location>
</feature>
<feature type="compositionally biased region" description="Polar residues" evidence="1">
    <location>
        <begin position="239"/>
        <end position="248"/>
    </location>
</feature>
<protein>
    <submittedName>
        <fullName evidence="2">Uncharacterized protein</fullName>
    </submittedName>
</protein>
<dbReference type="Proteomes" id="UP000035034">
    <property type="component" value="Unassembled WGS sequence"/>
</dbReference>
<organism evidence="2 3">
    <name type="scientific">Gordonia effusa NBRC 100432</name>
    <dbReference type="NCBI Taxonomy" id="1077974"/>
    <lineage>
        <taxon>Bacteria</taxon>
        <taxon>Bacillati</taxon>
        <taxon>Actinomycetota</taxon>
        <taxon>Actinomycetes</taxon>
        <taxon>Mycobacteriales</taxon>
        <taxon>Gordoniaceae</taxon>
        <taxon>Gordonia</taxon>
    </lineage>
</organism>
<sequence length="397" mass="44053">MVDISDSSLHPKSGASTSIVSPDSAGGTDLLPAPHTSGDVLAGVDVDAEFAALMARTAERARHYEQLNEATDQRGNVWSLPAPEWVRQLPMWTSRAEWQQQLRSLLNSELGAQIAAKYHVSVEYVFATGVQMASFADHETGRHVTVGLTALQRRTGLTESQVYRSRLALADLGCAREVARGRWLTTDERDAAENWHGRKQARATSHWVLIPPRPSAQRRRSPSPRKRQSFRVRMRSQRKPTTYPQSRSRCGLPRRGQSLAFRVLYYLDSPTHAYTRARSNSHRPGIAALRSAGQLLTAIPALAISYQPPLAHPTASTTSNPDKRRRHTGELGDVIARSGLAGVDGRKIARAIEAEGIRRGWCWPDTISNPPAFLAERLRMLPQSDLLTLTNSREENL</sequence>
<dbReference type="EMBL" id="BAEH01000108">
    <property type="protein sequence ID" value="GAB20245.1"/>
    <property type="molecule type" value="Genomic_DNA"/>
</dbReference>
<reference evidence="2 3" key="1">
    <citation type="submission" date="2011-12" db="EMBL/GenBank/DDBJ databases">
        <title>Whole genome shotgun sequence of Gordonia effusa NBRC 100432.</title>
        <authorList>
            <person name="Yoshida I."/>
            <person name="Takarada H."/>
            <person name="Hosoyama A."/>
            <person name="Tsuchikane K."/>
            <person name="Katsumata H."/>
            <person name="Yamazaki S."/>
            <person name="Fujita N."/>
        </authorList>
    </citation>
    <scope>NUCLEOTIDE SEQUENCE [LARGE SCALE GENOMIC DNA]</scope>
    <source>
        <strain evidence="2 3">NBRC 100432</strain>
    </source>
</reference>
<dbReference type="eggNOG" id="ENOG503293T">
    <property type="taxonomic scope" value="Bacteria"/>
</dbReference>
<keyword evidence="3" id="KW-1185">Reference proteome</keyword>
<accession>H0R594</accession>
<feature type="region of interest" description="Disordered" evidence="1">
    <location>
        <begin position="206"/>
        <end position="251"/>
    </location>
</feature>
<proteinExistence type="predicted"/>